<evidence type="ECO:0000259" key="2">
    <source>
        <dbReference type="SMART" id="SM00849"/>
    </source>
</evidence>
<proteinExistence type="predicted"/>
<evidence type="ECO:0000313" key="4">
    <source>
        <dbReference type="Proteomes" id="UP001158049"/>
    </source>
</evidence>
<protein>
    <submittedName>
        <fullName evidence="3">Metallo-beta-lactamase class B</fullName>
    </submittedName>
</protein>
<dbReference type="Pfam" id="PF00753">
    <property type="entry name" value="Lactamase_B"/>
    <property type="match status" value="1"/>
</dbReference>
<keyword evidence="4" id="KW-1185">Reference proteome</keyword>
<gene>
    <name evidence="3" type="ORF">SAMN06295970_110133</name>
</gene>
<comment type="caution">
    <text evidence="3">The sequence shown here is derived from an EMBL/GenBank/DDBJ whole genome shotgun (WGS) entry which is preliminary data.</text>
</comment>
<dbReference type="RefSeq" id="WP_283442972.1">
    <property type="nucleotide sequence ID" value="NZ_FXUL01000010.1"/>
</dbReference>
<dbReference type="SUPFAM" id="SSF56281">
    <property type="entry name" value="Metallo-hydrolase/oxidoreductase"/>
    <property type="match status" value="1"/>
</dbReference>
<feature type="signal peptide" evidence="1">
    <location>
        <begin position="1"/>
        <end position="25"/>
    </location>
</feature>
<evidence type="ECO:0000313" key="3">
    <source>
        <dbReference type="EMBL" id="SMP64967.1"/>
    </source>
</evidence>
<dbReference type="InterPro" id="IPR036866">
    <property type="entry name" value="RibonucZ/Hydroxyglut_hydro"/>
</dbReference>
<dbReference type="PROSITE" id="PS51257">
    <property type="entry name" value="PROKAR_LIPOPROTEIN"/>
    <property type="match status" value="1"/>
</dbReference>
<dbReference type="PANTHER" id="PTHR42951:SF17">
    <property type="entry name" value="METALLO-BETA-LACTAMASE DOMAIN-CONTAINING PROTEIN"/>
    <property type="match status" value="1"/>
</dbReference>
<dbReference type="CDD" id="cd16280">
    <property type="entry name" value="metallo-hydrolase-like_MBL-fold"/>
    <property type="match status" value="1"/>
</dbReference>
<feature type="domain" description="Metallo-beta-lactamase" evidence="2">
    <location>
        <begin position="97"/>
        <end position="281"/>
    </location>
</feature>
<organism evidence="3 4">
    <name type="scientific">Noviherbaspirillum suwonense</name>
    <dbReference type="NCBI Taxonomy" id="1224511"/>
    <lineage>
        <taxon>Bacteria</taxon>
        <taxon>Pseudomonadati</taxon>
        <taxon>Pseudomonadota</taxon>
        <taxon>Betaproteobacteria</taxon>
        <taxon>Burkholderiales</taxon>
        <taxon>Oxalobacteraceae</taxon>
        <taxon>Noviherbaspirillum</taxon>
    </lineage>
</organism>
<feature type="chain" id="PRO_5047232433" evidence="1">
    <location>
        <begin position="26"/>
        <end position="331"/>
    </location>
</feature>
<dbReference type="Proteomes" id="UP001158049">
    <property type="component" value="Unassembled WGS sequence"/>
</dbReference>
<accession>A0ABY1QDU5</accession>
<dbReference type="SMART" id="SM00849">
    <property type="entry name" value="Lactamase_B"/>
    <property type="match status" value="1"/>
</dbReference>
<sequence length="331" mass="34913">MKSMTLSLMAAAMATLLASCSNPPARQTAGDAGAAHVAAANQAAGADLQALTVLCKPAPATRASHDEVEKGVAGQIARPAPAPGKAFDNLYFVGAAWVSAWALKTSDGIILIDALNNAQEASTLIEGGMKKLGLNPADIKYIVVTHAHGDHYGGVNHLVERYRPRVVMSEADWAMTEGKLEFESSQWGPVPKRDIVVKDGDAITLGDTRVTLYATPGHTAGTISPVFDVTTGGQKHRAMIWGGTAFNFGRDIPRLDSYIGATSRMMQLAGEQNIDVMLSNHAGYDGTVPKLAQMSAPGARGNPFVLGTPTVRRSLTVMNECAQATRDRFGS</sequence>
<reference evidence="3 4" key="1">
    <citation type="submission" date="2017-05" db="EMBL/GenBank/DDBJ databases">
        <authorList>
            <person name="Varghese N."/>
            <person name="Submissions S."/>
        </authorList>
    </citation>
    <scope>NUCLEOTIDE SEQUENCE [LARGE SCALE GENOMIC DNA]</scope>
    <source>
        <strain evidence="3 4">DSM 26001</strain>
    </source>
</reference>
<keyword evidence="1" id="KW-0732">Signal</keyword>
<dbReference type="InterPro" id="IPR050855">
    <property type="entry name" value="NDM-1-like"/>
</dbReference>
<dbReference type="PANTHER" id="PTHR42951">
    <property type="entry name" value="METALLO-BETA-LACTAMASE DOMAIN-CONTAINING"/>
    <property type="match status" value="1"/>
</dbReference>
<evidence type="ECO:0000256" key="1">
    <source>
        <dbReference type="SAM" id="SignalP"/>
    </source>
</evidence>
<name>A0ABY1QDU5_9BURK</name>
<dbReference type="Gene3D" id="3.60.15.10">
    <property type="entry name" value="Ribonuclease Z/Hydroxyacylglutathione hydrolase-like"/>
    <property type="match status" value="1"/>
</dbReference>
<dbReference type="EMBL" id="FXUL01000010">
    <property type="protein sequence ID" value="SMP64967.1"/>
    <property type="molecule type" value="Genomic_DNA"/>
</dbReference>
<dbReference type="InterPro" id="IPR001279">
    <property type="entry name" value="Metallo-B-lactamas"/>
</dbReference>